<dbReference type="Pfam" id="PF00005">
    <property type="entry name" value="ABC_tran"/>
    <property type="match status" value="1"/>
</dbReference>
<feature type="domain" description="ABC transporter" evidence="5">
    <location>
        <begin position="18"/>
        <end position="255"/>
    </location>
</feature>
<evidence type="ECO:0000313" key="7">
    <source>
        <dbReference type="Proteomes" id="UP000094224"/>
    </source>
</evidence>
<dbReference type="PANTHER" id="PTHR42734">
    <property type="entry name" value="METAL TRANSPORT SYSTEM ATP-BINDING PROTEIN TM_0124-RELATED"/>
    <property type="match status" value="1"/>
</dbReference>
<dbReference type="Gene3D" id="3.40.50.300">
    <property type="entry name" value="P-loop containing nucleotide triphosphate hydrolases"/>
    <property type="match status" value="1"/>
</dbReference>
<proteinExistence type="inferred from homology"/>
<evidence type="ECO:0000256" key="1">
    <source>
        <dbReference type="ARBA" id="ARBA00005417"/>
    </source>
</evidence>
<dbReference type="OrthoDB" id="3282096at2"/>
<keyword evidence="7" id="KW-1185">Reference proteome</keyword>
<dbReference type="InterPro" id="IPR003593">
    <property type="entry name" value="AAA+_ATPase"/>
</dbReference>
<reference evidence="7" key="1">
    <citation type="submission" date="2016-09" db="EMBL/GenBank/DDBJ databases">
        <authorList>
            <person name="Greninger A.L."/>
            <person name="Jerome K.R."/>
            <person name="Mcnair B."/>
            <person name="Wallis C."/>
            <person name="Fang F."/>
        </authorList>
    </citation>
    <scope>NUCLEOTIDE SEQUENCE [LARGE SCALE GENOMIC DNA]</scope>
    <source>
        <strain evidence="7">BC1_M4</strain>
    </source>
</reference>
<dbReference type="InterPro" id="IPR017871">
    <property type="entry name" value="ABC_transporter-like_CS"/>
</dbReference>
<sequence>MPVIDQTLETTEPRPPAVSLSGARLAFGERVLWDGLDLTVSPGEFIAVLGPNGTGKTSLLKVLLGQLPLSAGAVEVDGKEVTSGSGDIGYVPQHRPIDRDVMLVGRDLVGLGVDGHRWGTEPLRFAQRARRRQAVDRALAQVNGEQLADVRVGLMSGGELQRMRIAQALASDPMLLLCDEPLLTLDPANAKLVAALIDRRRRQANTTVMVVTHEINTIVSYVDRVLYLVDGRFRIGTVEQVMNTETLSTLYRADIQVVKVPRDHGDRYVVIGEDGGHAL</sequence>
<name>A0A1E3SPS4_9MYCO</name>
<dbReference type="GO" id="GO:0016887">
    <property type="term" value="F:ATP hydrolysis activity"/>
    <property type="evidence" value="ECO:0007669"/>
    <property type="project" value="InterPro"/>
</dbReference>
<keyword evidence="2" id="KW-0813">Transport</keyword>
<dbReference type="GO" id="GO:0005524">
    <property type="term" value="F:ATP binding"/>
    <property type="evidence" value="ECO:0007669"/>
    <property type="project" value="UniProtKB-KW"/>
</dbReference>
<evidence type="ECO:0000313" key="6">
    <source>
        <dbReference type="EMBL" id="ODR03518.1"/>
    </source>
</evidence>
<keyword evidence="4 6" id="KW-0067">ATP-binding</keyword>
<protein>
    <submittedName>
        <fullName evidence="6">ABC transporter ATP-binding protein</fullName>
    </submittedName>
</protein>
<evidence type="ECO:0000256" key="4">
    <source>
        <dbReference type="ARBA" id="ARBA00022840"/>
    </source>
</evidence>
<comment type="caution">
    <text evidence="6">The sequence shown here is derived from an EMBL/GenBank/DDBJ whole genome shotgun (WGS) entry which is preliminary data.</text>
</comment>
<gene>
    <name evidence="6" type="ORF">BHQ21_21720</name>
</gene>
<dbReference type="PANTHER" id="PTHR42734:SF17">
    <property type="entry name" value="METAL TRANSPORT SYSTEM ATP-BINDING PROTEIN TM_0124-RELATED"/>
    <property type="match status" value="1"/>
</dbReference>
<dbReference type="Proteomes" id="UP000094224">
    <property type="component" value="Unassembled WGS sequence"/>
</dbReference>
<dbReference type="InterPro" id="IPR050153">
    <property type="entry name" value="Metal_Ion_Import_ABC"/>
</dbReference>
<comment type="similarity">
    <text evidence="1">Belongs to the ABC transporter superfamily.</text>
</comment>
<dbReference type="PROSITE" id="PS50893">
    <property type="entry name" value="ABC_TRANSPORTER_2"/>
    <property type="match status" value="1"/>
</dbReference>
<dbReference type="InterPro" id="IPR027417">
    <property type="entry name" value="P-loop_NTPase"/>
</dbReference>
<dbReference type="RefSeq" id="WP_069402360.1">
    <property type="nucleotide sequence ID" value="NZ_JACKTB010000007.1"/>
</dbReference>
<dbReference type="SMART" id="SM00382">
    <property type="entry name" value="AAA"/>
    <property type="match status" value="1"/>
</dbReference>
<dbReference type="STRING" id="243061.AWC25_24105"/>
<dbReference type="SUPFAM" id="SSF52540">
    <property type="entry name" value="P-loop containing nucleoside triphosphate hydrolases"/>
    <property type="match status" value="1"/>
</dbReference>
<evidence type="ECO:0000256" key="2">
    <source>
        <dbReference type="ARBA" id="ARBA00022448"/>
    </source>
</evidence>
<dbReference type="InterPro" id="IPR003439">
    <property type="entry name" value="ABC_transporter-like_ATP-bd"/>
</dbReference>
<accession>A0A1E3SPS4</accession>
<keyword evidence="3" id="KW-0547">Nucleotide-binding</keyword>
<evidence type="ECO:0000259" key="5">
    <source>
        <dbReference type="PROSITE" id="PS50893"/>
    </source>
</evidence>
<dbReference type="AlphaFoldDB" id="A0A1E3SPS4"/>
<organism evidence="6 7">
    <name type="scientific">Mycobacterium sherrisii</name>
    <dbReference type="NCBI Taxonomy" id="243061"/>
    <lineage>
        <taxon>Bacteria</taxon>
        <taxon>Bacillati</taxon>
        <taxon>Actinomycetota</taxon>
        <taxon>Actinomycetes</taxon>
        <taxon>Mycobacteriales</taxon>
        <taxon>Mycobacteriaceae</taxon>
        <taxon>Mycobacterium</taxon>
        <taxon>Mycobacterium simiae complex</taxon>
    </lineage>
</organism>
<dbReference type="PROSITE" id="PS00211">
    <property type="entry name" value="ABC_TRANSPORTER_1"/>
    <property type="match status" value="1"/>
</dbReference>
<evidence type="ECO:0000256" key="3">
    <source>
        <dbReference type="ARBA" id="ARBA00022741"/>
    </source>
</evidence>
<dbReference type="EMBL" id="MIHC01000046">
    <property type="protein sequence ID" value="ODR03518.1"/>
    <property type="molecule type" value="Genomic_DNA"/>
</dbReference>